<evidence type="ECO:0000313" key="9">
    <source>
        <dbReference type="EMBL" id="GFO62800.1"/>
    </source>
</evidence>
<feature type="transmembrane region" description="Helical" evidence="8">
    <location>
        <begin position="146"/>
        <end position="166"/>
    </location>
</feature>
<dbReference type="Proteomes" id="UP000831485">
    <property type="component" value="Chromosome"/>
</dbReference>
<reference evidence="10" key="3">
    <citation type="submission" date="2022-04" db="EMBL/GenBank/DDBJ databases">
        <authorList>
            <person name="Liu G."/>
        </authorList>
    </citation>
    <scope>NUCLEOTIDE SEQUENCE</scope>
    <source>
        <strain evidence="10">RG22</strain>
    </source>
</reference>
<dbReference type="InterPro" id="IPR026392">
    <property type="entry name" value="Exo/Archaeosortase_dom"/>
</dbReference>
<evidence type="ECO:0000256" key="6">
    <source>
        <dbReference type="ARBA" id="ARBA00022989"/>
    </source>
</evidence>
<dbReference type="Proteomes" id="UP000568888">
    <property type="component" value="Unassembled WGS sequence"/>
</dbReference>
<name>A0A6V8MRT5_9BACT</name>
<dbReference type="Pfam" id="PF09721">
    <property type="entry name" value="Exosortase_EpsH"/>
    <property type="match status" value="1"/>
</dbReference>
<reference evidence="9" key="2">
    <citation type="journal article" date="2021" name="Int. J. Syst. Evol. Microbiol.">
        <title>Geomonas silvestris sp. nov., Geomonas paludis sp. nov. and Geomonas limicola sp. nov., isolated from terrestrial environments, and emended description of the genus Geomonas.</title>
        <authorList>
            <person name="Itoh H."/>
            <person name="Xu Z."/>
            <person name="Masuda Y."/>
            <person name="Ushijima N."/>
            <person name="Hayakawa C."/>
            <person name="Shiratori Y."/>
            <person name="Senoo K."/>
        </authorList>
    </citation>
    <scope>NUCLEOTIDE SEQUENCE</scope>
    <source>
        <strain evidence="9">Red736</strain>
    </source>
</reference>
<comment type="subcellular location">
    <subcellularLocation>
        <location evidence="1">Cell membrane</location>
        <topology evidence="1">Multi-pass membrane protein</topology>
    </subcellularLocation>
</comment>
<organism evidence="9 11">
    <name type="scientific">Geomonas paludis</name>
    <dbReference type="NCBI Taxonomy" id="2740185"/>
    <lineage>
        <taxon>Bacteria</taxon>
        <taxon>Pseudomonadati</taxon>
        <taxon>Thermodesulfobacteriota</taxon>
        <taxon>Desulfuromonadia</taxon>
        <taxon>Geobacterales</taxon>
        <taxon>Geobacteraceae</taxon>
        <taxon>Geomonas</taxon>
    </lineage>
</organism>
<sequence>MPLLRNSDNQALQPGSVFAVLFMFCVISVTALMASIPVSCQIACRDVTILVTKAVGTVLGVAMTSNADILTVNGFAMRIINQCTAVDYMAILATAILLYTRHSLSYRLLGLAIAVPAVVLANALRLLISGVVGSFSRPAFDFAHDYLWVIGFALIVFAIWTLWVNGRFFVSKSAARRVGLTVAGSLSAYGLMLFSQDVYGDLMAQASSVFYRLISHDPLASIVWDGDMMVYRSAGASIVLENMLEQVNVALYVGLMVPLQKKGDWEMLGMTIIGLVCVMLMNVIFVALGCRFAVASGVGALLNFEGIGSVVHLSLPMTMYWILMSGRREAAPRLNTE</sequence>
<keyword evidence="5" id="KW-0378">Hydrolase</keyword>
<reference evidence="11" key="1">
    <citation type="submission" date="2020-06" db="EMBL/GenBank/DDBJ databases">
        <title>Draft genomic sequecing of Geomonas sp. Red736.</title>
        <authorList>
            <person name="Itoh H."/>
            <person name="Xu Z.X."/>
            <person name="Ushijima N."/>
            <person name="Masuda Y."/>
            <person name="Shiratori Y."/>
            <person name="Senoo K."/>
        </authorList>
    </citation>
    <scope>NUCLEOTIDE SEQUENCE [LARGE SCALE GENOMIC DNA]</scope>
    <source>
        <strain evidence="11">Red736</strain>
    </source>
</reference>
<accession>A0A6V8MRT5</accession>
<keyword evidence="3" id="KW-0645">Protease</keyword>
<dbReference type="InterPro" id="IPR019127">
    <property type="entry name" value="Exosortase"/>
</dbReference>
<gene>
    <name evidence="9" type="ORF">GMPD_07190</name>
    <name evidence="10" type="ORF">M1B72_19615</name>
</gene>
<feature type="transmembrane region" description="Helical" evidence="8">
    <location>
        <begin position="300"/>
        <end position="323"/>
    </location>
</feature>
<evidence type="ECO:0000256" key="8">
    <source>
        <dbReference type="SAM" id="Phobius"/>
    </source>
</evidence>
<dbReference type="NCBIfam" id="TIGR04178">
    <property type="entry name" value="exo_archaeo"/>
    <property type="match status" value="1"/>
</dbReference>
<feature type="transmembrane region" description="Helical" evidence="8">
    <location>
        <begin position="47"/>
        <end position="67"/>
    </location>
</feature>
<evidence type="ECO:0000313" key="10">
    <source>
        <dbReference type="EMBL" id="UPU35622.1"/>
    </source>
</evidence>
<feature type="transmembrane region" description="Helical" evidence="8">
    <location>
        <begin position="79"/>
        <end position="99"/>
    </location>
</feature>
<dbReference type="GO" id="GO:0005886">
    <property type="term" value="C:plasma membrane"/>
    <property type="evidence" value="ECO:0007669"/>
    <property type="project" value="UniProtKB-SubCell"/>
</dbReference>
<evidence type="ECO:0000313" key="11">
    <source>
        <dbReference type="Proteomes" id="UP000568888"/>
    </source>
</evidence>
<keyword evidence="2" id="KW-1003">Cell membrane</keyword>
<evidence type="ECO:0000256" key="2">
    <source>
        <dbReference type="ARBA" id="ARBA00022475"/>
    </source>
</evidence>
<evidence type="ECO:0000313" key="12">
    <source>
        <dbReference type="Proteomes" id="UP000831485"/>
    </source>
</evidence>
<dbReference type="EMBL" id="CP096574">
    <property type="protein sequence ID" value="UPU35622.1"/>
    <property type="molecule type" value="Genomic_DNA"/>
</dbReference>
<evidence type="ECO:0000256" key="7">
    <source>
        <dbReference type="ARBA" id="ARBA00023136"/>
    </source>
</evidence>
<dbReference type="GO" id="GO:0006508">
    <property type="term" value="P:proteolysis"/>
    <property type="evidence" value="ECO:0007669"/>
    <property type="project" value="UniProtKB-KW"/>
</dbReference>
<evidence type="ECO:0000256" key="4">
    <source>
        <dbReference type="ARBA" id="ARBA00022692"/>
    </source>
</evidence>
<keyword evidence="4 8" id="KW-0812">Transmembrane</keyword>
<keyword evidence="12" id="KW-1185">Reference proteome</keyword>
<dbReference type="EMBL" id="BLXY01000001">
    <property type="protein sequence ID" value="GFO62800.1"/>
    <property type="molecule type" value="Genomic_DNA"/>
</dbReference>
<evidence type="ECO:0000256" key="3">
    <source>
        <dbReference type="ARBA" id="ARBA00022670"/>
    </source>
</evidence>
<dbReference type="RefSeq" id="WP_183345165.1">
    <property type="nucleotide sequence ID" value="NZ_BLXY01000001.1"/>
</dbReference>
<keyword evidence="6 8" id="KW-1133">Transmembrane helix</keyword>
<evidence type="ECO:0000256" key="5">
    <source>
        <dbReference type="ARBA" id="ARBA00022801"/>
    </source>
</evidence>
<proteinExistence type="predicted"/>
<feature type="transmembrane region" description="Helical" evidence="8">
    <location>
        <begin position="12"/>
        <end position="35"/>
    </location>
</feature>
<dbReference type="AlphaFoldDB" id="A0A6V8MRT5"/>
<feature type="transmembrane region" description="Helical" evidence="8">
    <location>
        <begin position="106"/>
        <end position="126"/>
    </location>
</feature>
<evidence type="ECO:0000256" key="1">
    <source>
        <dbReference type="ARBA" id="ARBA00004651"/>
    </source>
</evidence>
<feature type="transmembrane region" description="Helical" evidence="8">
    <location>
        <begin position="267"/>
        <end position="294"/>
    </location>
</feature>
<keyword evidence="7 8" id="KW-0472">Membrane</keyword>
<dbReference type="GO" id="GO:0008233">
    <property type="term" value="F:peptidase activity"/>
    <property type="evidence" value="ECO:0007669"/>
    <property type="project" value="UniProtKB-KW"/>
</dbReference>
<feature type="transmembrane region" description="Helical" evidence="8">
    <location>
        <begin position="178"/>
        <end position="195"/>
    </location>
</feature>
<protein>
    <submittedName>
        <fullName evidence="10">Exosortase/archaeosortase family protein</fullName>
    </submittedName>
</protein>